<reference evidence="1 2" key="1">
    <citation type="submission" date="2019-12" db="EMBL/GenBank/DDBJ databases">
        <title>Microbes associate with the intestines of laboratory mice.</title>
        <authorList>
            <person name="Navarre W."/>
            <person name="Wong E."/>
        </authorList>
    </citation>
    <scope>NUCLEOTIDE SEQUENCE [LARGE SCALE GENOMIC DNA]</scope>
    <source>
        <strain evidence="1 2">NM51_B2-22</strain>
    </source>
</reference>
<protein>
    <submittedName>
        <fullName evidence="1">Uncharacterized protein</fullName>
    </submittedName>
</protein>
<dbReference type="OrthoDB" id="2232771at2"/>
<dbReference type="Proteomes" id="UP000461595">
    <property type="component" value="Unassembled WGS sequence"/>
</dbReference>
<evidence type="ECO:0000313" key="1">
    <source>
        <dbReference type="EMBL" id="MVX59650.1"/>
    </source>
</evidence>
<sequence>MNAENKKIVRIRDLRQLGVEGGAVATLENSNQVSLKKDVAIENIKGYVQGEIRDLNLRIGYKDLYPQIQTITRHNVLVAKRNHGQLILTGQGFTRKEKGNE</sequence>
<evidence type="ECO:0000313" key="2">
    <source>
        <dbReference type="Proteomes" id="UP000461595"/>
    </source>
</evidence>
<comment type="caution">
    <text evidence="1">The sequence shown here is derived from an EMBL/GenBank/DDBJ whole genome shotgun (WGS) entry which is preliminary data.</text>
</comment>
<name>A0A7X3KCJ8_9STRE</name>
<dbReference type="EMBL" id="WSRS01000102">
    <property type="protein sequence ID" value="MVX59650.1"/>
    <property type="molecule type" value="Genomic_DNA"/>
</dbReference>
<gene>
    <name evidence="1" type="ORF">E5983_08425</name>
</gene>
<organism evidence="1 2">
    <name type="scientific">Streptococcus danieliae</name>
    <dbReference type="NCBI Taxonomy" id="747656"/>
    <lineage>
        <taxon>Bacteria</taxon>
        <taxon>Bacillati</taxon>
        <taxon>Bacillota</taxon>
        <taxon>Bacilli</taxon>
        <taxon>Lactobacillales</taxon>
        <taxon>Streptococcaceae</taxon>
        <taxon>Streptococcus</taxon>
    </lineage>
</organism>
<dbReference type="AlphaFoldDB" id="A0A7X3KCJ8"/>
<accession>A0A7X3KCJ8</accession>
<proteinExistence type="predicted"/>
<dbReference type="RefSeq" id="WP_160333400.1">
    <property type="nucleotide sequence ID" value="NZ_WSRS01000102.1"/>
</dbReference>